<dbReference type="EMBL" id="VIIS01000773">
    <property type="protein sequence ID" value="KAF0305237.1"/>
    <property type="molecule type" value="Genomic_DNA"/>
</dbReference>
<keyword evidence="4" id="KW-1185">Reference proteome</keyword>
<name>A0A6A4WBW9_AMPAM</name>
<dbReference type="Proteomes" id="UP000440578">
    <property type="component" value="Unassembled WGS sequence"/>
</dbReference>
<dbReference type="Gene3D" id="1.10.510.10">
    <property type="entry name" value="Transferase(Phosphotransferase) domain 1"/>
    <property type="match status" value="1"/>
</dbReference>
<dbReference type="SUPFAM" id="SSF56112">
    <property type="entry name" value="Protein kinase-like (PK-like)"/>
    <property type="match status" value="1"/>
</dbReference>
<dbReference type="GO" id="GO:0005524">
    <property type="term" value="F:ATP binding"/>
    <property type="evidence" value="ECO:0007669"/>
    <property type="project" value="InterPro"/>
</dbReference>
<dbReference type="PROSITE" id="PS50011">
    <property type="entry name" value="PROTEIN_KINASE_DOM"/>
    <property type="match status" value="1"/>
</dbReference>
<dbReference type="SMART" id="SM00220">
    <property type="entry name" value="S_TKc"/>
    <property type="match status" value="1"/>
</dbReference>
<evidence type="ECO:0000259" key="2">
    <source>
        <dbReference type="PROSITE" id="PS50011"/>
    </source>
</evidence>
<dbReference type="GO" id="GO:0004674">
    <property type="term" value="F:protein serine/threonine kinase activity"/>
    <property type="evidence" value="ECO:0007669"/>
    <property type="project" value="TreeGrafter"/>
</dbReference>
<protein>
    <submittedName>
        <fullName evidence="3">Serine/threonine-protein kinase meng-po</fullName>
    </submittedName>
</protein>
<evidence type="ECO:0000256" key="1">
    <source>
        <dbReference type="SAM" id="MobiDB-lite"/>
    </source>
</evidence>
<proteinExistence type="predicted"/>
<dbReference type="InterPro" id="IPR011009">
    <property type="entry name" value="Kinase-like_dom_sf"/>
</dbReference>
<feature type="domain" description="Protein kinase" evidence="2">
    <location>
        <begin position="1"/>
        <end position="205"/>
    </location>
</feature>
<keyword evidence="3" id="KW-0418">Kinase</keyword>
<dbReference type="OrthoDB" id="6513151at2759"/>
<gene>
    <name evidence="3" type="primary">meng</name>
    <name evidence="3" type="ORF">FJT64_023111</name>
</gene>
<dbReference type="PANTHER" id="PTHR24359">
    <property type="entry name" value="SERINE/THREONINE-PROTEIN KINASE SBK1"/>
    <property type="match status" value="1"/>
</dbReference>
<comment type="caution">
    <text evidence="3">The sequence shown here is derived from an EMBL/GenBank/DDBJ whole genome shotgun (WGS) entry which is preliminary data.</text>
</comment>
<accession>A0A6A4WBW9</accession>
<evidence type="ECO:0000313" key="4">
    <source>
        <dbReference type="Proteomes" id="UP000440578"/>
    </source>
</evidence>
<evidence type="ECO:0000313" key="3">
    <source>
        <dbReference type="EMBL" id="KAF0305237.1"/>
    </source>
</evidence>
<dbReference type="Pfam" id="PF00069">
    <property type="entry name" value="Pkinase"/>
    <property type="match status" value="1"/>
</dbReference>
<organism evidence="3 4">
    <name type="scientific">Amphibalanus amphitrite</name>
    <name type="common">Striped barnacle</name>
    <name type="synonym">Balanus amphitrite</name>
    <dbReference type="NCBI Taxonomy" id="1232801"/>
    <lineage>
        <taxon>Eukaryota</taxon>
        <taxon>Metazoa</taxon>
        <taxon>Ecdysozoa</taxon>
        <taxon>Arthropoda</taxon>
        <taxon>Crustacea</taxon>
        <taxon>Multicrustacea</taxon>
        <taxon>Cirripedia</taxon>
        <taxon>Thoracica</taxon>
        <taxon>Thoracicalcarea</taxon>
        <taxon>Balanomorpha</taxon>
        <taxon>Balanoidea</taxon>
        <taxon>Balanidae</taxon>
        <taxon>Amphibalaninae</taxon>
        <taxon>Amphibalanus</taxon>
    </lineage>
</organism>
<reference evidence="3 4" key="1">
    <citation type="submission" date="2019-07" db="EMBL/GenBank/DDBJ databases">
        <title>Draft genome assembly of a fouling barnacle, Amphibalanus amphitrite (Darwin, 1854): The first reference genome for Thecostraca.</title>
        <authorList>
            <person name="Kim W."/>
        </authorList>
    </citation>
    <scope>NUCLEOTIDE SEQUENCE [LARGE SCALE GENOMIC DNA]</scope>
    <source>
        <strain evidence="3">SNU_AA5</strain>
        <tissue evidence="3">Soma without cirri and trophi</tissue>
    </source>
</reference>
<dbReference type="PANTHER" id="PTHR24359:SF1">
    <property type="entry name" value="INHIBITOR OF NUCLEAR FACTOR KAPPA-B KINASE EPSILON SUBUNIT HOMOLOG 1-RELATED"/>
    <property type="match status" value="1"/>
</dbReference>
<dbReference type="AlphaFoldDB" id="A0A6A4WBW9"/>
<keyword evidence="3" id="KW-0808">Transferase</keyword>
<sequence>MAASVEWSGRILLAEHRASRHEVILKALHKVATSRADFLREFHYSSVAALDFMHSKGLVHRNVRLDNILVFKSDLSRVKLADFDQTRPVGWRARRGDEWAPYAPPEVVSQPRGELYTVAAAHDTWQLAVVLVVCLTGALPWQRADKTDARYAAFCQWRGYRALRAPHRFGEFSLRLQSLLRRLFEPRARRRCAVTEIGRPPGPPLDGPLGLGRRR</sequence>
<feature type="region of interest" description="Disordered" evidence="1">
    <location>
        <begin position="195"/>
        <end position="215"/>
    </location>
</feature>
<dbReference type="InterPro" id="IPR000719">
    <property type="entry name" value="Prot_kinase_dom"/>
</dbReference>